<accession>A0A2G5CPM5</accession>
<name>A0A2G5CPM5_AQUCA</name>
<dbReference type="EMBL" id="KZ305059">
    <property type="protein sequence ID" value="PIA33261.1"/>
    <property type="molecule type" value="Genomic_DNA"/>
</dbReference>
<dbReference type="Proteomes" id="UP000230069">
    <property type="component" value="Unassembled WGS sequence"/>
</dbReference>
<organism evidence="1 2">
    <name type="scientific">Aquilegia coerulea</name>
    <name type="common">Rocky mountain columbine</name>
    <dbReference type="NCBI Taxonomy" id="218851"/>
    <lineage>
        <taxon>Eukaryota</taxon>
        <taxon>Viridiplantae</taxon>
        <taxon>Streptophyta</taxon>
        <taxon>Embryophyta</taxon>
        <taxon>Tracheophyta</taxon>
        <taxon>Spermatophyta</taxon>
        <taxon>Magnoliopsida</taxon>
        <taxon>Ranunculales</taxon>
        <taxon>Ranunculaceae</taxon>
        <taxon>Thalictroideae</taxon>
        <taxon>Aquilegia</taxon>
    </lineage>
</organism>
<dbReference type="AlphaFoldDB" id="A0A2G5CPM5"/>
<proteinExistence type="predicted"/>
<reference evidence="1 2" key="1">
    <citation type="submission" date="2017-09" db="EMBL/GenBank/DDBJ databases">
        <title>WGS assembly of Aquilegia coerulea Goldsmith.</title>
        <authorList>
            <person name="Hodges S."/>
            <person name="Kramer E."/>
            <person name="Nordborg M."/>
            <person name="Tomkins J."/>
            <person name="Borevitz J."/>
            <person name="Derieg N."/>
            <person name="Yan J."/>
            <person name="Mihaltcheva S."/>
            <person name="Hayes R.D."/>
            <person name="Rokhsar D."/>
        </authorList>
    </citation>
    <scope>NUCLEOTIDE SEQUENCE [LARGE SCALE GENOMIC DNA]</scope>
    <source>
        <strain evidence="2">cv. Goldsmith</strain>
    </source>
</reference>
<evidence type="ECO:0000313" key="2">
    <source>
        <dbReference type="Proteomes" id="UP000230069"/>
    </source>
</evidence>
<protein>
    <submittedName>
        <fullName evidence="1">Uncharacterized protein</fullName>
    </submittedName>
</protein>
<keyword evidence="2" id="KW-1185">Reference proteome</keyword>
<dbReference type="InParanoid" id="A0A2G5CPM5"/>
<evidence type="ECO:0000313" key="1">
    <source>
        <dbReference type="EMBL" id="PIA33261.1"/>
    </source>
</evidence>
<gene>
    <name evidence="1" type="ORF">AQUCO_04200196v1</name>
</gene>
<sequence>MSYVVLYIRYTISSQYICLERKPACKTTKQQKIPVSHINMQPPDLLINRLNFEAILLLPQPKIYKIFV</sequence>